<keyword evidence="9" id="KW-1185">Reference proteome</keyword>
<comment type="function">
    <text evidence="4">Part of the outer membrane protein assembly complex, which is involved in assembly and insertion of beta-barrel proteins into the outer membrane.</text>
</comment>
<keyword evidence="1 4" id="KW-0732">Signal</keyword>
<evidence type="ECO:0000256" key="3">
    <source>
        <dbReference type="ARBA" id="ARBA00023237"/>
    </source>
</evidence>
<feature type="compositionally biased region" description="Basic and acidic residues" evidence="5">
    <location>
        <begin position="144"/>
        <end position="163"/>
    </location>
</feature>
<dbReference type="RefSeq" id="WP_198099332.1">
    <property type="nucleotide sequence ID" value="NZ_JAEDAL010000001.1"/>
</dbReference>
<feature type="region of interest" description="Disordered" evidence="5">
    <location>
        <begin position="137"/>
        <end position="178"/>
    </location>
</feature>
<dbReference type="PROSITE" id="PS51257">
    <property type="entry name" value="PROKAR_LIPOPROTEIN"/>
    <property type="match status" value="1"/>
</dbReference>
<dbReference type="Pfam" id="PF04355">
    <property type="entry name" value="BamE"/>
    <property type="match status" value="1"/>
</dbReference>
<dbReference type="PANTHER" id="PTHR37482">
    <property type="entry name" value="OUTER MEMBRANE PROTEIN ASSEMBLY FACTOR BAME"/>
    <property type="match status" value="1"/>
</dbReference>
<comment type="subcellular location">
    <subcellularLocation>
        <location evidence="4">Cell outer membrane</location>
        <topology evidence="4">Lipid-anchor</topology>
    </subcellularLocation>
</comment>
<comment type="subunit">
    <text evidence="4">Part of the Bam complex.</text>
</comment>
<dbReference type="Gene3D" id="3.30.1450.10">
    <property type="match status" value="1"/>
</dbReference>
<dbReference type="GO" id="GO:0030674">
    <property type="term" value="F:protein-macromolecule adaptor activity"/>
    <property type="evidence" value="ECO:0007669"/>
    <property type="project" value="TreeGrafter"/>
</dbReference>
<accession>A0A931IVG1</accession>
<evidence type="ECO:0000256" key="4">
    <source>
        <dbReference type="HAMAP-Rule" id="MF_00925"/>
    </source>
</evidence>
<evidence type="ECO:0000256" key="5">
    <source>
        <dbReference type="SAM" id="MobiDB-lite"/>
    </source>
</evidence>
<keyword evidence="4" id="KW-0564">Palmitate</keyword>
<feature type="chain" id="PRO_5036774638" description="Outer membrane protein assembly factor BamE" evidence="6">
    <location>
        <begin position="30"/>
        <end position="178"/>
    </location>
</feature>
<keyword evidence="4" id="KW-0449">Lipoprotein</keyword>
<comment type="caution">
    <text evidence="8">The sequence shown here is derived from an EMBL/GenBank/DDBJ whole genome shotgun (WGS) entry which is preliminary data.</text>
</comment>
<evidence type="ECO:0000313" key="8">
    <source>
        <dbReference type="EMBL" id="MBH9551730.1"/>
    </source>
</evidence>
<comment type="similarity">
    <text evidence="4">Belongs to the BamE family.</text>
</comment>
<dbReference type="GO" id="GO:0043165">
    <property type="term" value="P:Gram-negative-bacterium-type cell outer membrane assembly"/>
    <property type="evidence" value="ECO:0007669"/>
    <property type="project" value="UniProtKB-UniRule"/>
</dbReference>
<feature type="domain" description="Outer membrane protein assembly factor BamE" evidence="7">
    <location>
        <begin position="47"/>
        <end position="113"/>
    </location>
</feature>
<keyword evidence="3 4" id="KW-0998">Cell outer membrane</keyword>
<sequence length="178" mass="19652">MFDSTRLFCRGLVPVALLALAGCSSWVNHGDRFMGVVPLYRVEIVQGNVVTKEMAAQVKPDMTREQVRDVLGSPMVADVFHTQRWDYAFSIRRQGAAPQARRVVAWFEGDRLKNLEVPADLPTESEFVASINTFKGKGGTPKLELSDAERAALPKPVRPEAKTAEPTGATRAFPPLEK</sequence>
<dbReference type="InterPro" id="IPR037873">
    <property type="entry name" value="BamE-like"/>
</dbReference>
<dbReference type="GO" id="GO:1990063">
    <property type="term" value="C:Bam protein complex"/>
    <property type="evidence" value="ECO:0007669"/>
    <property type="project" value="TreeGrafter"/>
</dbReference>
<evidence type="ECO:0000256" key="6">
    <source>
        <dbReference type="SAM" id="SignalP"/>
    </source>
</evidence>
<gene>
    <name evidence="4" type="primary">bamE</name>
    <name evidence="8" type="ORF">I7X43_02610</name>
</gene>
<dbReference type="PANTHER" id="PTHR37482:SF1">
    <property type="entry name" value="OUTER MEMBRANE PROTEIN ASSEMBLY FACTOR BAME"/>
    <property type="match status" value="1"/>
</dbReference>
<name>A0A931IVG1_9BURK</name>
<evidence type="ECO:0000256" key="2">
    <source>
        <dbReference type="ARBA" id="ARBA00023136"/>
    </source>
</evidence>
<keyword evidence="2 4" id="KW-0472">Membrane</keyword>
<dbReference type="HAMAP" id="MF_00925">
    <property type="entry name" value="OM_assembly_BamE"/>
    <property type="match status" value="1"/>
</dbReference>
<proteinExistence type="inferred from homology"/>
<reference evidence="8" key="1">
    <citation type="submission" date="2020-12" db="EMBL/GenBank/DDBJ databases">
        <title>The genome sequence of Inhella sp. 4Y17.</title>
        <authorList>
            <person name="Liu Y."/>
        </authorList>
    </citation>
    <scope>NUCLEOTIDE SEQUENCE</scope>
    <source>
        <strain evidence="8">4Y10</strain>
    </source>
</reference>
<dbReference type="AlphaFoldDB" id="A0A931IVG1"/>
<dbReference type="InterPro" id="IPR026592">
    <property type="entry name" value="BamE"/>
</dbReference>
<dbReference type="Proteomes" id="UP000620139">
    <property type="component" value="Unassembled WGS sequence"/>
</dbReference>
<evidence type="ECO:0000259" key="7">
    <source>
        <dbReference type="Pfam" id="PF04355"/>
    </source>
</evidence>
<evidence type="ECO:0000313" key="9">
    <source>
        <dbReference type="Proteomes" id="UP000620139"/>
    </source>
</evidence>
<feature type="signal peptide" evidence="6">
    <location>
        <begin position="1"/>
        <end position="29"/>
    </location>
</feature>
<dbReference type="GO" id="GO:0051205">
    <property type="term" value="P:protein insertion into membrane"/>
    <property type="evidence" value="ECO:0007669"/>
    <property type="project" value="UniProtKB-UniRule"/>
</dbReference>
<dbReference type="InterPro" id="IPR007450">
    <property type="entry name" value="BamE_dom"/>
</dbReference>
<organism evidence="8 9">
    <name type="scientific">Inhella gelatinilytica</name>
    <dbReference type="NCBI Taxonomy" id="2795030"/>
    <lineage>
        <taxon>Bacteria</taxon>
        <taxon>Pseudomonadati</taxon>
        <taxon>Pseudomonadota</taxon>
        <taxon>Betaproteobacteria</taxon>
        <taxon>Burkholderiales</taxon>
        <taxon>Sphaerotilaceae</taxon>
        <taxon>Inhella</taxon>
    </lineage>
</organism>
<dbReference type="EMBL" id="JAEDAL010000001">
    <property type="protein sequence ID" value="MBH9551730.1"/>
    <property type="molecule type" value="Genomic_DNA"/>
</dbReference>
<evidence type="ECO:0000256" key="1">
    <source>
        <dbReference type="ARBA" id="ARBA00022729"/>
    </source>
</evidence>
<protein>
    <recommendedName>
        <fullName evidence="4">Outer membrane protein assembly factor BamE</fullName>
    </recommendedName>
</protein>